<name>A0A8S5U1S4_9CAUD</name>
<reference evidence="1" key="1">
    <citation type="journal article" date="2021" name="Proc. Natl. Acad. Sci. U.S.A.">
        <title>A Catalog of Tens of Thousands of Viruses from Human Metagenomes Reveals Hidden Associations with Chronic Diseases.</title>
        <authorList>
            <person name="Tisza M.J."/>
            <person name="Buck C.B."/>
        </authorList>
    </citation>
    <scope>NUCLEOTIDE SEQUENCE</scope>
    <source>
        <strain evidence="1">CtdHi7</strain>
    </source>
</reference>
<protein>
    <submittedName>
        <fullName evidence="1">Nucleoside triphosphate pyrophosphohydrolase</fullName>
    </submittedName>
</protein>
<dbReference type="EMBL" id="BK015985">
    <property type="protein sequence ID" value="DAF88408.1"/>
    <property type="molecule type" value="Genomic_DNA"/>
</dbReference>
<dbReference type="Gene3D" id="1.10.287.1080">
    <property type="entry name" value="MazG-like"/>
    <property type="match status" value="1"/>
</dbReference>
<dbReference type="SUPFAM" id="SSF101386">
    <property type="entry name" value="all-alpha NTP pyrophosphatases"/>
    <property type="match status" value="1"/>
</dbReference>
<sequence length="139" mass="15964">MPERIYTAPYTCVSCGGPKTRTEDDLCPACIEKAKRSAEIKMDEATLRRAIAAYGKSAQVDMAIEEMSELTKALCKERRYELVKGTHAEAHANVIEEIADVLIMCRQLLIIFDRDEEIQAEINYKIQRLKQRLDKREEQ</sequence>
<dbReference type="CDD" id="cd11539">
    <property type="entry name" value="NTP-PPase_u2"/>
    <property type="match status" value="1"/>
</dbReference>
<proteinExistence type="predicted"/>
<accession>A0A8S5U1S4</accession>
<organism evidence="1">
    <name type="scientific">Siphoviridae sp. ctdHi7</name>
    <dbReference type="NCBI Taxonomy" id="2825577"/>
    <lineage>
        <taxon>Viruses</taxon>
        <taxon>Duplodnaviria</taxon>
        <taxon>Heunggongvirae</taxon>
        <taxon>Uroviricota</taxon>
        <taxon>Caudoviricetes</taxon>
    </lineage>
</organism>
<evidence type="ECO:0000313" key="1">
    <source>
        <dbReference type="EMBL" id="DAF88408.1"/>
    </source>
</evidence>